<dbReference type="InterPro" id="IPR016181">
    <property type="entry name" value="Acyl_CoA_acyltransferase"/>
</dbReference>
<dbReference type="PROSITE" id="PS51186">
    <property type="entry name" value="GNAT"/>
    <property type="match status" value="1"/>
</dbReference>
<evidence type="ECO:0000259" key="1">
    <source>
        <dbReference type="PROSITE" id="PS51186"/>
    </source>
</evidence>
<keyword evidence="2" id="KW-0808">Transferase</keyword>
<dbReference type="InterPro" id="IPR000182">
    <property type="entry name" value="GNAT_dom"/>
</dbReference>
<dbReference type="SUPFAM" id="SSF55729">
    <property type="entry name" value="Acyl-CoA N-acyltransferases (Nat)"/>
    <property type="match status" value="1"/>
</dbReference>
<protein>
    <submittedName>
        <fullName evidence="2">GNAT family N-acetyltransferase</fullName>
    </submittedName>
</protein>
<dbReference type="Pfam" id="PF00583">
    <property type="entry name" value="Acetyltransf_1"/>
    <property type="match status" value="1"/>
</dbReference>
<proteinExistence type="predicted"/>
<accession>A0A6N1ARB6</accession>
<evidence type="ECO:0000313" key="3">
    <source>
        <dbReference type="Proteomes" id="UP000509702"/>
    </source>
</evidence>
<dbReference type="Proteomes" id="UP000509702">
    <property type="component" value="Plasmid unnamed6"/>
</dbReference>
<geneLocation type="plasmid" evidence="2 3">
    <name>unnamed6</name>
</geneLocation>
<keyword evidence="2" id="KW-0614">Plasmid</keyword>
<dbReference type="OrthoDB" id="9799092at2"/>
<dbReference type="Gene3D" id="3.40.630.30">
    <property type="match status" value="1"/>
</dbReference>
<keyword evidence="3" id="KW-1185">Reference proteome</keyword>
<gene>
    <name evidence="2" type="ORF">HUE56_28065</name>
</gene>
<feature type="domain" description="N-acetyltransferase" evidence="1">
    <location>
        <begin position="2"/>
        <end position="163"/>
    </location>
</feature>
<sequence>MALVRQLVPDDAEALRMLRLEALESHPEAFGSSHAEESARSVDAFAAWTTGGFIAGGFVDNQLDAMAGLSIPRTAKQMHKGMLWGVYVRECRRGSGLAEAVMDVVLEHAGTRVEQVHLSVAAANERAINLYRRLGFQPYGTEPRALMVNGIYIDELLMVKFLSR</sequence>
<dbReference type="GO" id="GO:0016747">
    <property type="term" value="F:acyltransferase activity, transferring groups other than amino-acyl groups"/>
    <property type="evidence" value="ECO:0007669"/>
    <property type="project" value="InterPro"/>
</dbReference>
<dbReference type="AlphaFoldDB" id="A0A6N1ARB6"/>
<dbReference type="RefSeq" id="WP_149201850.1">
    <property type="nucleotide sequence ID" value="NZ_BSOV01000103.1"/>
</dbReference>
<name>A0A6N1ARB6_9PROT</name>
<evidence type="ECO:0000313" key="2">
    <source>
        <dbReference type="EMBL" id="QKS54311.1"/>
    </source>
</evidence>
<organism evidence="2 3">
    <name type="scientific">Azospirillum oryzae</name>
    <dbReference type="NCBI Taxonomy" id="286727"/>
    <lineage>
        <taxon>Bacteria</taxon>
        <taxon>Pseudomonadati</taxon>
        <taxon>Pseudomonadota</taxon>
        <taxon>Alphaproteobacteria</taxon>
        <taxon>Rhodospirillales</taxon>
        <taxon>Azospirillaceae</taxon>
        <taxon>Azospirillum</taxon>
    </lineage>
</organism>
<dbReference type="KEGG" id="aoz:HUE56_28065"/>
<dbReference type="EMBL" id="CP054621">
    <property type="protein sequence ID" value="QKS54311.1"/>
    <property type="molecule type" value="Genomic_DNA"/>
</dbReference>
<reference evidence="2 3" key="1">
    <citation type="submission" date="2020-06" db="EMBL/GenBank/DDBJ databases">
        <title>Complete genome of Azosprillum oryzae KACC14407.</title>
        <authorList>
            <person name="Kim M."/>
            <person name="Park Y.-J."/>
            <person name="Shin J.-H."/>
        </authorList>
    </citation>
    <scope>NUCLEOTIDE SEQUENCE [LARGE SCALE GENOMIC DNA]</scope>
    <source>
        <strain evidence="2 3">KACC 14407</strain>
        <plasmid evidence="2 3">unnamed6</plasmid>
    </source>
</reference>